<keyword evidence="1" id="KW-0472">Membrane</keyword>
<protein>
    <submittedName>
        <fullName evidence="2">Uncharacterized protein</fullName>
    </submittedName>
</protein>
<proteinExistence type="predicted"/>
<feature type="transmembrane region" description="Helical" evidence="1">
    <location>
        <begin position="61"/>
        <end position="82"/>
    </location>
</feature>
<evidence type="ECO:0000256" key="1">
    <source>
        <dbReference type="SAM" id="Phobius"/>
    </source>
</evidence>
<dbReference type="EMBL" id="FOHE01000015">
    <property type="protein sequence ID" value="SET56670.1"/>
    <property type="molecule type" value="Genomic_DNA"/>
</dbReference>
<keyword evidence="3" id="KW-1185">Reference proteome</keyword>
<keyword evidence="1" id="KW-0812">Transmembrane</keyword>
<feature type="transmembrane region" description="Helical" evidence="1">
    <location>
        <begin position="123"/>
        <end position="143"/>
    </location>
</feature>
<gene>
    <name evidence="2" type="ORF">SAMN05216389_11511</name>
</gene>
<organism evidence="2 3">
    <name type="scientific">Oceanobacillus limi</name>
    <dbReference type="NCBI Taxonomy" id="930131"/>
    <lineage>
        <taxon>Bacteria</taxon>
        <taxon>Bacillati</taxon>
        <taxon>Bacillota</taxon>
        <taxon>Bacilli</taxon>
        <taxon>Bacillales</taxon>
        <taxon>Bacillaceae</taxon>
        <taxon>Oceanobacillus</taxon>
    </lineage>
</organism>
<dbReference type="RefSeq" id="WP_090871184.1">
    <property type="nucleotide sequence ID" value="NZ_FOHE01000015.1"/>
</dbReference>
<evidence type="ECO:0000313" key="2">
    <source>
        <dbReference type="EMBL" id="SET56670.1"/>
    </source>
</evidence>
<keyword evidence="1" id="KW-1133">Transmembrane helix</keyword>
<accession>A0A1I0FGZ7</accession>
<feature type="transmembrane region" description="Helical" evidence="1">
    <location>
        <begin position="94"/>
        <end position="111"/>
    </location>
</feature>
<dbReference type="AlphaFoldDB" id="A0A1I0FGZ7"/>
<dbReference type="Proteomes" id="UP000198618">
    <property type="component" value="Unassembled WGS sequence"/>
</dbReference>
<dbReference type="OrthoDB" id="2627420at2"/>
<reference evidence="2 3" key="1">
    <citation type="submission" date="2016-10" db="EMBL/GenBank/DDBJ databases">
        <authorList>
            <person name="de Groot N.N."/>
        </authorList>
    </citation>
    <scope>NUCLEOTIDE SEQUENCE [LARGE SCALE GENOMIC DNA]</scope>
    <source>
        <strain evidence="2 3">IBRC-M 10780</strain>
    </source>
</reference>
<name>A0A1I0FGZ7_9BACI</name>
<evidence type="ECO:0000313" key="3">
    <source>
        <dbReference type="Proteomes" id="UP000198618"/>
    </source>
</evidence>
<feature type="transmembrane region" description="Helical" evidence="1">
    <location>
        <begin position="21"/>
        <end position="41"/>
    </location>
</feature>
<sequence>MVGQITAIILFNYLAFKTNKNLNASQIAHIWVFTIAFQMNFDIFVDVKYHGYWYFSKAVDWAGLPAHTVLIPPVNMMFINWYPFDGSLWKQIRYFIYWEIPLLIYELITLFPQPWGYFNYGWWSIWHSLAINPILLLILLVYYKKFIK</sequence>